<dbReference type="GO" id="GO:0021987">
    <property type="term" value="P:cerebral cortex development"/>
    <property type="evidence" value="ECO:0007669"/>
    <property type="project" value="TreeGrafter"/>
</dbReference>
<accession>A0A8C5DY53</accession>
<evidence type="ECO:0000256" key="1">
    <source>
        <dbReference type="SAM" id="MobiDB-lite"/>
    </source>
</evidence>
<dbReference type="Ensembl" id="ENSGWIT00000014827.1">
    <property type="protein sequence ID" value="ENSGWIP00000013359.1"/>
    <property type="gene ID" value="ENSGWIG00000007631.1"/>
</dbReference>
<name>A0A8C5DY53_GOUWI</name>
<sequence>MSAVEVNDENRAVCPGGKHSSSNADIFAIDQPTGRPSILRQTENLPSNPVQKGMKVCFQTPRRDPATKKILSPKSVKMSSVDESTNVLQPVSTFADDMPIQSKGGYQLDFDNLDAINPFEGSRKMALSPARPAVENPPSDQILSRIKEPENIAEEAANAELGLDETLPFIPSLANSLVDVGDVSSAESSLVTVVKLPALEELDSCTATPDEKQSANESSNLDPEVTTEALVDTEVSKIPNSPIDGAKLSNVDPIATVGSDSVPASAAKPTAEESPAIESAAMTPDDNDAAHVAKGSYSFDTDNFNDPYFNPFGTKVSLINSPVVGKKSSCVPTETISEAQSHGPVEEAASPLWYDDY</sequence>
<dbReference type="PANTHER" id="PTHR13924">
    <property type="entry name" value="TRANSFORMING ACIDIC COILED-COIL CONTAINING PROTEIN 1/2"/>
    <property type="match status" value="1"/>
</dbReference>
<reference evidence="2" key="2">
    <citation type="submission" date="2025-08" db="UniProtKB">
        <authorList>
            <consortium name="Ensembl"/>
        </authorList>
    </citation>
    <scope>IDENTIFICATION</scope>
</reference>
<dbReference type="InterPro" id="IPR039915">
    <property type="entry name" value="TACC"/>
</dbReference>
<protein>
    <submittedName>
        <fullName evidence="2">Uncharacterized protein</fullName>
    </submittedName>
</protein>
<proteinExistence type="predicted"/>
<evidence type="ECO:0000313" key="3">
    <source>
        <dbReference type="Proteomes" id="UP000694680"/>
    </source>
</evidence>
<feature type="region of interest" description="Disordered" evidence="1">
    <location>
        <begin position="334"/>
        <end position="357"/>
    </location>
</feature>
<keyword evidence="3" id="KW-1185">Reference proteome</keyword>
<evidence type="ECO:0000313" key="2">
    <source>
        <dbReference type="Ensembl" id="ENSGWIP00000013359.1"/>
    </source>
</evidence>
<dbReference type="GO" id="GO:0007097">
    <property type="term" value="P:nuclear migration"/>
    <property type="evidence" value="ECO:0007669"/>
    <property type="project" value="TreeGrafter"/>
</dbReference>
<dbReference type="GO" id="GO:0007052">
    <property type="term" value="P:mitotic spindle organization"/>
    <property type="evidence" value="ECO:0007669"/>
    <property type="project" value="InterPro"/>
</dbReference>
<feature type="region of interest" description="Disordered" evidence="1">
    <location>
        <begin position="58"/>
        <end position="83"/>
    </location>
</feature>
<reference evidence="2" key="3">
    <citation type="submission" date="2025-09" db="UniProtKB">
        <authorList>
            <consortium name="Ensembl"/>
        </authorList>
    </citation>
    <scope>IDENTIFICATION</scope>
</reference>
<dbReference type="PANTHER" id="PTHR13924:SF4">
    <property type="entry name" value="TRANSFORMING ACIDIC COILED-COIL-CONTAINING PROTEIN 3"/>
    <property type="match status" value="1"/>
</dbReference>
<dbReference type="Proteomes" id="UP000694680">
    <property type="component" value="Chromosome 22"/>
</dbReference>
<dbReference type="AlphaFoldDB" id="A0A8C5DY53"/>
<feature type="region of interest" description="Disordered" evidence="1">
    <location>
        <begin position="259"/>
        <end position="288"/>
    </location>
</feature>
<reference evidence="2" key="1">
    <citation type="submission" date="2020-06" db="EMBL/GenBank/DDBJ databases">
        <authorList>
            <consortium name="Wellcome Sanger Institute Data Sharing"/>
        </authorList>
    </citation>
    <scope>NUCLEOTIDE SEQUENCE [LARGE SCALE GENOMIC DNA]</scope>
</reference>
<feature type="region of interest" description="Disordered" evidence="1">
    <location>
        <begin position="1"/>
        <end position="29"/>
    </location>
</feature>
<organism evidence="2 3">
    <name type="scientific">Gouania willdenowi</name>
    <name type="common">Blunt-snouted clingfish</name>
    <name type="synonym">Lepadogaster willdenowi</name>
    <dbReference type="NCBI Taxonomy" id="441366"/>
    <lineage>
        <taxon>Eukaryota</taxon>
        <taxon>Metazoa</taxon>
        <taxon>Chordata</taxon>
        <taxon>Craniata</taxon>
        <taxon>Vertebrata</taxon>
        <taxon>Euteleostomi</taxon>
        <taxon>Actinopterygii</taxon>
        <taxon>Neopterygii</taxon>
        <taxon>Teleostei</taxon>
        <taxon>Neoteleostei</taxon>
        <taxon>Acanthomorphata</taxon>
        <taxon>Ovalentaria</taxon>
        <taxon>Blenniimorphae</taxon>
        <taxon>Blenniiformes</taxon>
        <taxon>Gobiesocoidei</taxon>
        <taxon>Gobiesocidae</taxon>
        <taxon>Gobiesocinae</taxon>
        <taxon>Gouania</taxon>
    </lineage>
</organism>
<dbReference type="GO" id="GO:0005737">
    <property type="term" value="C:cytoplasm"/>
    <property type="evidence" value="ECO:0007669"/>
    <property type="project" value="TreeGrafter"/>
</dbReference>
<feature type="region of interest" description="Disordered" evidence="1">
    <location>
        <begin position="205"/>
        <end position="226"/>
    </location>
</feature>